<reference evidence="1 2" key="1">
    <citation type="journal article" date="2015" name="PLoS Pathog.">
        <title>Evolution of genome size and complexity in the rhabdoviridae.</title>
        <authorList>
            <person name="Walker P.J."/>
            <person name="Firth C."/>
            <person name="Widen S.G."/>
            <person name="Blasdell K.R."/>
            <person name="Guzman H."/>
            <person name="Wood T.G."/>
            <person name="Paradkar P.N."/>
            <person name="Holmes E.C."/>
            <person name="Tesh R.B."/>
            <person name="Vasilakis N."/>
        </authorList>
    </citation>
    <scope>NUCLEOTIDE SEQUENCE [LARGE SCALE GENOMIC DNA]</scope>
    <source>
        <strain evidence="1 2">M-1056</strain>
    </source>
</reference>
<dbReference type="KEGG" id="vg:37627456"/>
<dbReference type="Proteomes" id="UP000201903">
    <property type="component" value="Segment"/>
</dbReference>
<dbReference type="RefSeq" id="YP_009362265.1">
    <property type="nucleotide sequence ID" value="NC_034549.1"/>
</dbReference>
<organism evidence="1 2">
    <name type="scientific">Klamath virus</name>
    <dbReference type="NCBI Taxonomy" id="909206"/>
    <lineage>
        <taxon>Viruses</taxon>
        <taxon>Riboviria</taxon>
        <taxon>Orthornavirae</taxon>
        <taxon>Negarnaviricota</taxon>
        <taxon>Haploviricotina</taxon>
        <taxon>Monjiviricetes</taxon>
        <taxon>Mononegavirales</taxon>
        <taxon>Rhabdoviridae</taxon>
        <taxon>Alpharhabdovirinae</taxon>
        <taxon>Tupavirus</taxon>
        <taxon>Tupavirus klamath</taxon>
    </lineage>
</organism>
<dbReference type="EMBL" id="KM204999">
    <property type="protein sequence ID" value="AJR28408.1"/>
    <property type="molecule type" value="Viral_cRNA"/>
</dbReference>
<keyword evidence="2" id="KW-1185">Reference proteome</keyword>
<evidence type="ECO:0000313" key="2">
    <source>
        <dbReference type="Proteomes" id="UP000201903"/>
    </source>
</evidence>
<accession>A0A0D3R171</accession>
<name>A0A0D3R171_9RHAB</name>
<evidence type="ECO:0000313" key="1">
    <source>
        <dbReference type="EMBL" id="AJR28408.1"/>
    </source>
</evidence>
<proteinExistence type="predicted"/>
<protein>
    <submittedName>
        <fullName evidence="1">Uncharacterized protein</fullName>
    </submittedName>
</protein>
<dbReference type="GeneID" id="37627456"/>
<sequence length="54" mass="6495">MRCRPNCPICRLRAGPRIWIRDMVRGDPPPLNPQPGDYLFVRVPFPPYWLRLKY</sequence>